<feature type="domain" description="ABC-2 type transporter transmembrane" evidence="6">
    <location>
        <begin position="17"/>
        <end position="382"/>
    </location>
</feature>
<dbReference type="Proteomes" id="UP000652681">
    <property type="component" value="Unassembled WGS sequence"/>
</dbReference>
<keyword evidence="8" id="KW-1185">Reference proteome</keyword>
<feature type="transmembrane region" description="Helical" evidence="5">
    <location>
        <begin position="313"/>
        <end position="333"/>
    </location>
</feature>
<comment type="subcellular location">
    <subcellularLocation>
        <location evidence="1">Membrane</location>
        <topology evidence="1">Multi-pass membrane protein</topology>
    </subcellularLocation>
</comment>
<dbReference type="PANTHER" id="PTHR43471">
    <property type="entry name" value="ABC TRANSPORTER PERMEASE"/>
    <property type="match status" value="1"/>
</dbReference>
<feature type="transmembrane region" description="Helical" evidence="5">
    <location>
        <begin position="235"/>
        <end position="255"/>
    </location>
</feature>
<organism evidence="7 8">
    <name type="scientific">Taishania pollutisoli</name>
    <dbReference type="NCBI Taxonomy" id="2766479"/>
    <lineage>
        <taxon>Bacteria</taxon>
        <taxon>Pseudomonadati</taxon>
        <taxon>Bacteroidota</taxon>
        <taxon>Flavobacteriia</taxon>
        <taxon>Flavobacteriales</taxon>
        <taxon>Crocinitomicaceae</taxon>
        <taxon>Taishania</taxon>
    </lineage>
</organism>
<evidence type="ECO:0000313" key="7">
    <source>
        <dbReference type="EMBL" id="MBC9812813.1"/>
    </source>
</evidence>
<dbReference type="RefSeq" id="WP_216714204.1">
    <property type="nucleotide sequence ID" value="NZ_JACVEL010000006.1"/>
</dbReference>
<dbReference type="AlphaFoldDB" id="A0A8J6PQ69"/>
<evidence type="ECO:0000256" key="3">
    <source>
        <dbReference type="ARBA" id="ARBA00022989"/>
    </source>
</evidence>
<dbReference type="GO" id="GO:0140359">
    <property type="term" value="F:ABC-type transporter activity"/>
    <property type="evidence" value="ECO:0007669"/>
    <property type="project" value="InterPro"/>
</dbReference>
<gene>
    <name evidence="7" type="ORF">H9Y05_10055</name>
</gene>
<dbReference type="GO" id="GO:0016020">
    <property type="term" value="C:membrane"/>
    <property type="evidence" value="ECO:0007669"/>
    <property type="project" value="UniProtKB-SubCell"/>
</dbReference>
<evidence type="ECO:0000256" key="4">
    <source>
        <dbReference type="ARBA" id="ARBA00023136"/>
    </source>
</evidence>
<keyword evidence="4 5" id="KW-0472">Membrane</keyword>
<feature type="transmembrane region" description="Helical" evidence="5">
    <location>
        <begin position="276"/>
        <end position="301"/>
    </location>
</feature>
<feature type="transmembrane region" description="Helical" evidence="5">
    <location>
        <begin position="187"/>
        <end position="205"/>
    </location>
</feature>
<dbReference type="PANTHER" id="PTHR43471:SF3">
    <property type="entry name" value="ABC TRANSPORTER PERMEASE PROTEIN NATB"/>
    <property type="match status" value="1"/>
</dbReference>
<name>A0A8J6PQ69_9FLAO</name>
<feature type="transmembrane region" description="Helical" evidence="5">
    <location>
        <begin position="364"/>
        <end position="384"/>
    </location>
</feature>
<evidence type="ECO:0000256" key="2">
    <source>
        <dbReference type="ARBA" id="ARBA00022692"/>
    </source>
</evidence>
<feature type="transmembrane region" description="Helical" evidence="5">
    <location>
        <begin position="20"/>
        <end position="38"/>
    </location>
</feature>
<sequence length="398" mass="43767">MIVTIFKKELIETLRDKRTLIVMIVIPALLFPLIFKITSSFSRDMSEKAATKTLIVGYVGEEGRVLEELKASDAAEKGKYKWKKFADTTAVKEAIQADSIQLGLYLGEGVEGMIYGNKTAKIKIFHDATNLGYRERFEQKVQQFNEKMTQERLDSLKIDKQLFNVLDVQEVNVASTQEMIGKMAGGMLPYIFIIFGFIGCMYPAIDLFTGEKERGTVETLLTTPVPRWKILTGKMGVVVVSGLIAASFAIGGLYFSAQSITSGKSMEGLSAVLDSLFSPGTLITMFALVIPLVIFFAGIMVPVTVYAKSFKEAQSIITPLNIAVLVPAMIGMFPGIEYSVETAFIPVINVVLATKEIIAGTIDYTLYACTLFSLIVLAFVAVFLSHKHFGKETNISSN</sequence>
<dbReference type="EMBL" id="JACVEL010000006">
    <property type="protein sequence ID" value="MBC9812813.1"/>
    <property type="molecule type" value="Genomic_DNA"/>
</dbReference>
<comment type="caution">
    <text evidence="7">The sequence shown here is derived from an EMBL/GenBank/DDBJ whole genome shotgun (WGS) entry which is preliminary data.</text>
</comment>
<proteinExistence type="predicted"/>
<protein>
    <submittedName>
        <fullName evidence="7">ABC transporter permease</fullName>
    </submittedName>
</protein>
<keyword evidence="3 5" id="KW-1133">Transmembrane helix</keyword>
<accession>A0A8J6PQ69</accession>
<evidence type="ECO:0000259" key="6">
    <source>
        <dbReference type="Pfam" id="PF12698"/>
    </source>
</evidence>
<reference evidence="7" key="1">
    <citation type="submission" date="2020-09" db="EMBL/GenBank/DDBJ databases">
        <title>Taishania pollutisoli gen. nov., sp. nov., Isolated from Tetrabromobisphenol A-Contaminated Soil.</title>
        <authorList>
            <person name="Chen Q."/>
        </authorList>
    </citation>
    <scope>NUCLEOTIDE SEQUENCE</scope>
    <source>
        <strain evidence="7">CZZ-1</strain>
    </source>
</reference>
<evidence type="ECO:0000256" key="1">
    <source>
        <dbReference type="ARBA" id="ARBA00004141"/>
    </source>
</evidence>
<evidence type="ECO:0000313" key="8">
    <source>
        <dbReference type="Proteomes" id="UP000652681"/>
    </source>
</evidence>
<keyword evidence="2 5" id="KW-0812">Transmembrane</keyword>
<evidence type="ECO:0000256" key="5">
    <source>
        <dbReference type="SAM" id="Phobius"/>
    </source>
</evidence>
<dbReference type="InterPro" id="IPR013525">
    <property type="entry name" value="ABC2_TM"/>
</dbReference>
<dbReference type="Pfam" id="PF12698">
    <property type="entry name" value="ABC2_membrane_3"/>
    <property type="match status" value="1"/>
</dbReference>